<dbReference type="PANTHER" id="PTHR33747">
    <property type="entry name" value="UPF0225 PROTEIN SCO1677"/>
    <property type="match status" value="1"/>
</dbReference>
<reference evidence="2" key="2">
    <citation type="submission" date="2021-04" db="EMBL/GenBank/DDBJ databases">
        <authorList>
            <person name="Gilroy R."/>
        </authorList>
    </citation>
    <scope>NUCLEOTIDE SEQUENCE</scope>
    <source>
        <strain evidence="2">5032</strain>
    </source>
</reference>
<proteinExistence type="predicted"/>
<protein>
    <submittedName>
        <fullName evidence="2">YchJ family protein</fullName>
    </submittedName>
</protein>
<dbReference type="Pfam" id="PF02810">
    <property type="entry name" value="SEC-C"/>
    <property type="match status" value="2"/>
</dbReference>
<evidence type="ECO:0000259" key="1">
    <source>
        <dbReference type="Pfam" id="PF17775"/>
    </source>
</evidence>
<dbReference type="Pfam" id="PF17775">
    <property type="entry name" value="YchJ_M-like"/>
    <property type="match status" value="1"/>
</dbReference>
<dbReference type="Proteomes" id="UP000823821">
    <property type="component" value="Unassembled WGS sequence"/>
</dbReference>
<name>A0A9D2HP89_9BACT</name>
<dbReference type="EMBL" id="DWZD01000043">
    <property type="protein sequence ID" value="HJA79434.1"/>
    <property type="molecule type" value="Genomic_DNA"/>
</dbReference>
<evidence type="ECO:0000313" key="3">
    <source>
        <dbReference type="Proteomes" id="UP000823821"/>
    </source>
</evidence>
<dbReference type="InterPro" id="IPR048469">
    <property type="entry name" value="YchJ-like_M"/>
</dbReference>
<dbReference type="Gene3D" id="3.10.450.50">
    <property type="match status" value="1"/>
</dbReference>
<dbReference type="PANTHER" id="PTHR33747:SF1">
    <property type="entry name" value="ADENYLATE CYCLASE-ASSOCIATED CAP C-TERMINAL DOMAIN-CONTAINING PROTEIN"/>
    <property type="match status" value="1"/>
</dbReference>
<feature type="domain" description="YchJ-like middle NTF2-like" evidence="1">
    <location>
        <begin position="29"/>
        <end position="132"/>
    </location>
</feature>
<gene>
    <name evidence="2" type="ORF">H9784_07715</name>
</gene>
<accession>A0A9D2HP89</accession>
<organism evidence="2 3">
    <name type="scientific">Candidatus Desulfovibrio intestinavium</name>
    <dbReference type="NCBI Taxonomy" id="2838534"/>
    <lineage>
        <taxon>Bacteria</taxon>
        <taxon>Pseudomonadati</taxon>
        <taxon>Thermodesulfobacteriota</taxon>
        <taxon>Desulfovibrionia</taxon>
        <taxon>Desulfovibrionales</taxon>
        <taxon>Desulfovibrionaceae</taxon>
        <taxon>Desulfovibrio</taxon>
    </lineage>
</organism>
<dbReference type="InterPro" id="IPR004027">
    <property type="entry name" value="SEC_C_motif"/>
</dbReference>
<comment type="caution">
    <text evidence="2">The sequence shown here is derived from an EMBL/GenBank/DDBJ whole genome shotgun (WGS) entry which is preliminary data.</text>
</comment>
<sequence length="169" mass="18923">MSQLCPCGSGRELADCCGPCLDGTAQADTAERLVRSRFTAYALGNFAYVLETTHPDFREDLSLEKLEEQTRGVHWLRLDMGPCENDVPAGPNGEKYDVAEFYAYYELEGVTRQIGERSFFARKDGRLYYVDGVPRKAEAYRRPEPKVGRNDPCPCGSGRKYKKCCGATV</sequence>
<dbReference type="SUPFAM" id="SSF54427">
    <property type="entry name" value="NTF2-like"/>
    <property type="match status" value="1"/>
</dbReference>
<dbReference type="AlphaFoldDB" id="A0A9D2HP89"/>
<evidence type="ECO:0000313" key="2">
    <source>
        <dbReference type="EMBL" id="HJA79434.1"/>
    </source>
</evidence>
<reference evidence="2" key="1">
    <citation type="journal article" date="2021" name="PeerJ">
        <title>Extensive microbial diversity within the chicken gut microbiome revealed by metagenomics and culture.</title>
        <authorList>
            <person name="Gilroy R."/>
            <person name="Ravi A."/>
            <person name="Getino M."/>
            <person name="Pursley I."/>
            <person name="Horton D.L."/>
            <person name="Alikhan N.F."/>
            <person name="Baker D."/>
            <person name="Gharbi K."/>
            <person name="Hall N."/>
            <person name="Watson M."/>
            <person name="Adriaenssens E.M."/>
            <person name="Foster-Nyarko E."/>
            <person name="Jarju S."/>
            <person name="Secka A."/>
            <person name="Antonio M."/>
            <person name="Oren A."/>
            <person name="Chaudhuri R.R."/>
            <person name="La Ragione R."/>
            <person name="Hildebrand F."/>
            <person name="Pallen M.J."/>
        </authorList>
    </citation>
    <scope>NUCLEOTIDE SEQUENCE</scope>
    <source>
        <strain evidence="2">5032</strain>
    </source>
</reference>
<dbReference type="InterPro" id="IPR032710">
    <property type="entry name" value="NTF2-like_dom_sf"/>
</dbReference>
<dbReference type="SUPFAM" id="SSF103642">
    <property type="entry name" value="Sec-C motif"/>
    <property type="match status" value="1"/>
</dbReference>